<organism evidence="5 6">
    <name type="scientific">Rhodopirellula sallentina SM41</name>
    <dbReference type="NCBI Taxonomy" id="1263870"/>
    <lineage>
        <taxon>Bacteria</taxon>
        <taxon>Pseudomonadati</taxon>
        <taxon>Planctomycetota</taxon>
        <taxon>Planctomycetia</taxon>
        <taxon>Pirellulales</taxon>
        <taxon>Pirellulaceae</taxon>
        <taxon>Rhodopirellula</taxon>
    </lineage>
</organism>
<evidence type="ECO:0000313" key="6">
    <source>
        <dbReference type="Proteomes" id="UP000011885"/>
    </source>
</evidence>
<evidence type="ECO:0000256" key="3">
    <source>
        <dbReference type="ARBA" id="ARBA00023163"/>
    </source>
</evidence>
<dbReference type="OrthoDB" id="6383365at2"/>
<dbReference type="GO" id="GO:0006352">
    <property type="term" value="P:DNA-templated transcription initiation"/>
    <property type="evidence" value="ECO:0007669"/>
    <property type="project" value="InterPro"/>
</dbReference>
<dbReference type="NCBIfam" id="TIGR02989">
    <property type="entry name" value="Sig-70_gvs1"/>
    <property type="match status" value="1"/>
</dbReference>
<dbReference type="PANTHER" id="PTHR43133">
    <property type="entry name" value="RNA POLYMERASE ECF-TYPE SIGMA FACTO"/>
    <property type="match status" value="1"/>
</dbReference>
<dbReference type="AlphaFoldDB" id="M5UF18"/>
<dbReference type="InterPro" id="IPR007627">
    <property type="entry name" value="RNA_pol_sigma70_r2"/>
</dbReference>
<dbReference type="Pfam" id="PF04542">
    <property type="entry name" value="Sigma70_r2"/>
    <property type="match status" value="1"/>
</dbReference>
<dbReference type="SUPFAM" id="SSF88946">
    <property type="entry name" value="Sigma2 domain of RNA polymerase sigma factors"/>
    <property type="match status" value="1"/>
</dbReference>
<dbReference type="Gene3D" id="1.10.1740.10">
    <property type="match status" value="1"/>
</dbReference>
<keyword evidence="2" id="KW-0731">Sigma factor</keyword>
<protein>
    <submittedName>
        <fullName evidence="5">RNA polymerase sigma-70 ECF-like, Rhodopirellula baltica</fullName>
    </submittedName>
</protein>
<dbReference type="NCBIfam" id="TIGR02937">
    <property type="entry name" value="sigma70-ECF"/>
    <property type="match status" value="1"/>
</dbReference>
<sequence length="187" mass="21928">MSSGNSIQEEERNQNFVRLVSQNDTAIRLYVRSLMVTNDGVDDVYQETMLECWRKFSTFREDPEKNDVNQFLRWACAIARYKVLRRKRDYSRDKLVFHVEVIERLAAGANEQAEQWREKSAAVEKCLSEMEDASRNLLLSVHRPGESVAEIARRTGKKARQLYYKIDGLRTILLQCVQRRMLEDCTS</sequence>
<dbReference type="InterPro" id="IPR039425">
    <property type="entry name" value="RNA_pol_sigma-70-like"/>
</dbReference>
<dbReference type="GO" id="GO:0016987">
    <property type="term" value="F:sigma factor activity"/>
    <property type="evidence" value="ECO:0007669"/>
    <property type="project" value="UniProtKB-KW"/>
</dbReference>
<keyword evidence="6" id="KW-1185">Reference proteome</keyword>
<dbReference type="RefSeq" id="WP_008677329.1">
    <property type="nucleotide sequence ID" value="NZ_ANOH01000147.1"/>
</dbReference>
<dbReference type="EMBL" id="ANOH01000147">
    <property type="protein sequence ID" value="EMI56441.1"/>
    <property type="molecule type" value="Genomic_DNA"/>
</dbReference>
<accession>M5UF18</accession>
<evidence type="ECO:0000259" key="4">
    <source>
        <dbReference type="Pfam" id="PF04542"/>
    </source>
</evidence>
<keyword evidence="3" id="KW-0804">Transcription</keyword>
<evidence type="ECO:0000256" key="2">
    <source>
        <dbReference type="ARBA" id="ARBA00023082"/>
    </source>
</evidence>
<dbReference type="PATRIC" id="fig|1263870.3.peg.2281"/>
<dbReference type="Proteomes" id="UP000011885">
    <property type="component" value="Unassembled WGS sequence"/>
</dbReference>
<dbReference type="InterPro" id="IPR013325">
    <property type="entry name" value="RNA_pol_sigma_r2"/>
</dbReference>
<name>M5UF18_9BACT</name>
<evidence type="ECO:0000313" key="5">
    <source>
        <dbReference type="EMBL" id="EMI56441.1"/>
    </source>
</evidence>
<gene>
    <name evidence="5" type="ORF">RSSM_02137</name>
</gene>
<reference evidence="5 6" key="1">
    <citation type="journal article" date="2013" name="Mar. Genomics">
        <title>Expression of sulfatases in Rhodopirellula baltica and the diversity of sulfatases in the genus Rhodopirellula.</title>
        <authorList>
            <person name="Wegner C.E."/>
            <person name="Richter-Heitmann T."/>
            <person name="Klindworth A."/>
            <person name="Klockow C."/>
            <person name="Richter M."/>
            <person name="Achstetter T."/>
            <person name="Glockner F.O."/>
            <person name="Harder J."/>
        </authorList>
    </citation>
    <scope>NUCLEOTIDE SEQUENCE [LARGE SCALE GENOMIC DNA]</scope>
    <source>
        <strain evidence="5 6">SM41</strain>
    </source>
</reference>
<dbReference type="InterPro" id="IPR014284">
    <property type="entry name" value="RNA_pol_sigma-70_dom"/>
</dbReference>
<proteinExistence type="predicted"/>
<feature type="domain" description="RNA polymerase sigma-70 region 2" evidence="4">
    <location>
        <begin position="20"/>
        <end position="92"/>
    </location>
</feature>
<keyword evidence="1" id="KW-0805">Transcription regulation</keyword>
<evidence type="ECO:0000256" key="1">
    <source>
        <dbReference type="ARBA" id="ARBA00023015"/>
    </source>
</evidence>
<dbReference type="InterPro" id="IPR014331">
    <property type="entry name" value="RNA_pol_sigma70_ECF_RHOBA"/>
</dbReference>
<comment type="caution">
    <text evidence="5">The sequence shown here is derived from an EMBL/GenBank/DDBJ whole genome shotgun (WGS) entry which is preliminary data.</text>
</comment>
<dbReference type="PANTHER" id="PTHR43133:SF51">
    <property type="entry name" value="RNA POLYMERASE SIGMA FACTOR"/>
    <property type="match status" value="1"/>
</dbReference>